<gene>
    <name evidence="4" type="ORF">GCM10007216_16660</name>
</gene>
<accession>A0ABQ1P0M1</accession>
<reference evidence="5" key="1">
    <citation type="journal article" date="2019" name="Int. J. Syst. Evol. Microbiol.">
        <title>The Global Catalogue of Microorganisms (GCM) 10K type strain sequencing project: providing services to taxonomists for standard genome sequencing and annotation.</title>
        <authorList>
            <consortium name="The Broad Institute Genomics Platform"/>
            <consortium name="The Broad Institute Genome Sequencing Center for Infectious Disease"/>
            <person name="Wu L."/>
            <person name="Ma J."/>
        </authorList>
    </citation>
    <scope>NUCLEOTIDE SEQUENCE [LARGE SCALE GENOMIC DNA]</scope>
    <source>
        <strain evidence="5">CCM 7282</strain>
    </source>
</reference>
<sequence>MNPFLKEKKVLITGASGGIGRYIAIHVARNGGSPILVARSADKLETTANILKEKFDVSCHWYQADFSRDTESKGISEQILAEHESIDALINNAGMGIFDYFAESEWEDINRMIQVNITSLLRMTHQVLPRMIEQESGHIVNIASQSGKMATPKSAVYAATKHAVLGFTNALRLEAEPQGILVTGVNLGPVRTGFFDQADPSGAYRNAVDSWMLDANRVANRIVKQLFRPSREINLPVWMEAGSKLHYQFPGLTEKLLHKQFNKK</sequence>
<dbReference type="EMBL" id="BMCJ01000003">
    <property type="protein sequence ID" value="GGC86700.1"/>
    <property type="molecule type" value="Genomic_DNA"/>
</dbReference>
<dbReference type="InterPro" id="IPR020904">
    <property type="entry name" value="Sc_DH/Rdtase_CS"/>
</dbReference>
<dbReference type="Gene3D" id="3.40.50.720">
    <property type="entry name" value="NAD(P)-binding Rossmann-like Domain"/>
    <property type="match status" value="1"/>
</dbReference>
<comment type="caution">
    <text evidence="4">The sequence shown here is derived from an EMBL/GenBank/DDBJ whole genome shotgun (WGS) entry which is preliminary data.</text>
</comment>
<comment type="similarity">
    <text evidence="1 3">Belongs to the short-chain dehydrogenases/reductases (SDR) family.</text>
</comment>
<dbReference type="Proteomes" id="UP000619534">
    <property type="component" value="Unassembled WGS sequence"/>
</dbReference>
<dbReference type="InterPro" id="IPR036291">
    <property type="entry name" value="NAD(P)-bd_dom_sf"/>
</dbReference>
<keyword evidence="5" id="KW-1185">Reference proteome</keyword>
<evidence type="ECO:0000256" key="1">
    <source>
        <dbReference type="ARBA" id="ARBA00006484"/>
    </source>
</evidence>
<name>A0ABQ1P0M1_9BACI</name>
<dbReference type="PANTHER" id="PTHR44196">
    <property type="entry name" value="DEHYDROGENASE/REDUCTASE SDR FAMILY MEMBER 7B"/>
    <property type="match status" value="1"/>
</dbReference>
<dbReference type="PIRSF" id="PIRSF000126">
    <property type="entry name" value="11-beta-HSD1"/>
    <property type="match status" value="1"/>
</dbReference>
<proteinExistence type="inferred from homology"/>
<evidence type="ECO:0000313" key="4">
    <source>
        <dbReference type="EMBL" id="GGC86700.1"/>
    </source>
</evidence>
<evidence type="ECO:0000256" key="3">
    <source>
        <dbReference type="RuleBase" id="RU000363"/>
    </source>
</evidence>
<organism evidence="4 5">
    <name type="scientific">Thalassobacillus devorans</name>
    <dbReference type="NCBI Taxonomy" id="279813"/>
    <lineage>
        <taxon>Bacteria</taxon>
        <taxon>Bacillati</taxon>
        <taxon>Bacillota</taxon>
        <taxon>Bacilli</taxon>
        <taxon>Bacillales</taxon>
        <taxon>Bacillaceae</taxon>
        <taxon>Thalassobacillus</taxon>
    </lineage>
</organism>
<dbReference type="InterPro" id="IPR002347">
    <property type="entry name" value="SDR_fam"/>
</dbReference>
<protein>
    <submittedName>
        <fullName evidence="4">Oxidoreductase</fullName>
    </submittedName>
</protein>
<evidence type="ECO:0000313" key="5">
    <source>
        <dbReference type="Proteomes" id="UP000619534"/>
    </source>
</evidence>
<keyword evidence="2" id="KW-0560">Oxidoreductase</keyword>
<dbReference type="PRINTS" id="PR00080">
    <property type="entry name" value="SDRFAMILY"/>
</dbReference>
<dbReference type="Pfam" id="PF00106">
    <property type="entry name" value="adh_short"/>
    <property type="match status" value="1"/>
</dbReference>
<dbReference type="PANTHER" id="PTHR44196:SF1">
    <property type="entry name" value="DEHYDROGENASE_REDUCTASE SDR FAMILY MEMBER 7B"/>
    <property type="match status" value="1"/>
</dbReference>
<dbReference type="PRINTS" id="PR00081">
    <property type="entry name" value="GDHRDH"/>
</dbReference>
<dbReference type="SUPFAM" id="SSF51735">
    <property type="entry name" value="NAD(P)-binding Rossmann-fold domains"/>
    <property type="match status" value="1"/>
</dbReference>
<evidence type="ECO:0000256" key="2">
    <source>
        <dbReference type="ARBA" id="ARBA00023002"/>
    </source>
</evidence>
<dbReference type="RefSeq" id="WP_062446538.1">
    <property type="nucleotide sequence ID" value="NZ_BMCJ01000003.1"/>
</dbReference>
<dbReference type="PROSITE" id="PS00061">
    <property type="entry name" value="ADH_SHORT"/>
    <property type="match status" value="1"/>
</dbReference>